<sequence>LILKSVDSSIDEKDLLSDIQAIESEVTAIHRIRNAALDKPSSVVRLDVSSETCRDRLLAQRKLVVTPFEFPANYIQPIKIIRCFKCQELGHYANCTNLLKCSKCSGPHAIDKCSSSTEICPNCGDNHRVSYPACKVRLSYINELKNKQFSSIAMDTSVQQQRRSYAAIVQPQSSQLTNRNESINEDILKQVSSVGITVDSLKPDIAILTENFKSQLVYFNQMISNAHVHLNKFIQQLVPTLIKMTKILK</sequence>
<feature type="non-terminal residue" evidence="1">
    <location>
        <position position="1"/>
    </location>
</feature>
<evidence type="ECO:0000313" key="3">
    <source>
        <dbReference type="Proteomes" id="UP000663829"/>
    </source>
</evidence>
<dbReference type="EMBL" id="CAJOBC010087146">
    <property type="protein sequence ID" value="CAF4353159.1"/>
    <property type="molecule type" value="Genomic_DNA"/>
</dbReference>
<protein>
    <recommendedName>
        <fullName evidence="4">Gag-like protein</fullName>
    </recommendedName>
</protein>
<reference evidence="1" key="1">
    <citation type="submission" date="2021-02" db="EMBL/GenBank/DDBJ databases">
        <authorList>
            <person name="Nowell W R."/>
        </authorList>
    </citation>
    <scope>NUCLEOTIDE SEQUENCE</scope>
</reference>
<name>A0A815SC33_9BILA</name>
<dbReference type="Proteomes" id="UP000663829">
    <property type="component" value="Unassembled WGS sequence"/>
</dbReference>
<evidence type="ECO:0000313" key="1">
    <source>
        <dbReference type="EMBL" id="CAF1490005.1"/>
    </source>
</evidence>
<organism evidence="1 3">
    <name type="scientific">Didymodactylos carnosus</name>
    <dbReference type="NCBI Taxonomy" id="1234261"/>
    <lineage>
        <taxon>Eukaryota</taxon>
        <taxon>Metazoa</taxon>
        <taxon>Spiralia</taxon>
        <taxon>Gnathifera</taxon>
        <taxon>Rotifera</taxon>
        <taxon>Eurotatoria</taxon>
        <taxon>Bdelloidea</taxon>
        <taxon>Philodinida</taxon>
        <taxon>Philodinidae</taxon>
        <taxon>Didymodactylos</taxon>
    </lineage>
</organism>
<dbReference type="OrthoDB" id="7477923at2759"/>
<comment type="caution">
    <text evidence="1">The sequence shown here is derived from an EMBL/GenBank/DDBJ whole genome shotgun (WGS) entry which is preliminary data.</text>
</comment>
<dbReference type="AlphaFoldDB" id="A0A815SC33"/>
<evidence type="ECO:0000313" key="2">
    <source>
        <dbReference type="EMBL" id="CAF4353159.1"/>
    </source>
</evidence>
<dbReference type="EMBL" id="CAJNOQ010021656">
    <property type="protein sequence ID" value="CAF1490005.1"/>
    <property type="molecule type" value="Genomic_DNA"/>
</dbReference>
<proteinExistence type="predicted"/>
<evidence type="ECO:0008006" key="4">
    <source>
        <dbReference type="Google" id="ProtNLM"/>
    </source>
</evidence>
<accession>A0A815SC33</accession>
<keyword evidence="3" id="KW-1185">Reference proteome</keyword>
<gene>
    <name evidence="1" type="ORF">GPM918_LOCUS36208</name>
    <name evidence="2" type="ORF">SRO942_LOCUS36938</name>
</gene>
<dbReference type="Proteomes" id="UP000681722">
    <property type="component" value="Unassembled WGS sequence"/>
</dbReference>